<name>L8WHE3_THACA</name>
<sequence>MHVSTYGRPSSQVQTGSRRGTSGGAQGCLWRPRGVGRATQDCYRPDRRLEMLVGTESAKPYTSIALGGYSGW</sequence>
<dbReference type="AlphaFoldDB" id="L8WHE3"/>
<protein>
    <submittedName>
        <fullName evidence="2">Uncharacterized protein</fullName>
    </submittedName>
</protein>
<gene>
    <name evidence="2" type="ORF">AG1IA_08608</name>
</gene>
<keyword evidence="3" id="KW-1185">Reference proteome</keyword>
<comment type="caution">
    <text evidence="2">The sequence shown here is derived from an EMBL/GenBank/DDBJ whole genome shotgun (WGS) entry which is preliminary data.</text>
</comment>
<proteinExistence type="predicted"/>
<evidence type="ECO:0000313" key="3">
    <source>
        <dbReference type="Proteomes" id="UP000011668"/>
    </source>
</evidence>
<evidence type="ECO:0000256" key="1">
    <source>
        <dbReference type="SAM" id="MobiDB-lite"/>
    </source>
</evidence>
<feature type="compositionally biased region" description="Polar residues" evidence="1">
    <location>
        <begin position="7"/>
        <end position="20"/>
    </location>
</feature>
<reference evidence="2 3" key="1">
    <citation type="journal article" date="2013" name="Nat. Commun.">
        <title>The evolution and pathogenic mechanisms of the rice sheath blight pathogen.</title>
        <authorList>
            <person name="Zheng A."/>
            <person name="Lin R."/>
            <person name="Xu L."/>
            <person name="Qin P."/>
            <person name="Tang C."/>
            <person name="Ai P."/>
            <person name="Zhang D."/>
            <person name="Liu Y."/>
            <person name="Sun Z."/>
            <person name="Feng H."/>
            <person name="Wang Y."/>
            <person name="Chen Y."/>
            <person name="Liang X."/>
            <person name="Fu R."/>
            <person name="Li Q."/>
            <person name="Zhang J."/>
            <person name="Yu X."/>
            <person name="Xie Z."/>
            <person name="Ding L."/>
            <person name="Guan P."/>
            <person name="Tang J."/>
            <person name="Liang Y."/>
            <person name="Wang S."/>
            <person name="Deng Q."/>
            <person name="Li S."/>
            <person name="Zhu J."/>
            <person name="Wang L."/>
            <person name="Liu H."/>
            <person name="Li P."/>
        </authorList>
    </citation>
    <scope>NUCLEOTIDE SEQUENCE [LARGE SCALE GENOMIC DNA]</scope>
    <source>
        <strain evidence="3">AG-1 IA</strain>
    </source>
</reference>
<feature type="region of interest" description="Disordered" evidence="1">
    <location>
        <begin position="1"/>
        <end position="29"/>
    </location>
</feature>
<organism evidence="2 3">
    <name type="scientific">Thanatephorus cucumeris (strain AG1-IA)</name>
    <name type="common">Rice sheath blight fungus</name>
    <name type="synonym">Rhizoctonia solani</name>
    <dbReference type="NCBI Taxonomy" id="983506"/>
    <lineage>
        <taxon>Eukaryota</taxon>
        <taxon>Fungi</taxon>
        <taxon>Dikarya</taxon>
        <taxon>Basidiomycota</taxon>
        <taxon>Agaricomycotina</taxon>
        <taxon>Agaricomycetes</taxon>
        <taxon>Cantharellales</taxon>
        <taxon>Ceratobasidiaceae</taxon>
        <taxon>Rhizoctonia</taxon>
        <taxon>Rhizoctonia solani AG-1</taxon>
    </lineage>
</organism>
<evidence type="ECO:0000313" key="2">
    <source>
        <dbReference type="EMBL" id="ELU37345.1"/>
    </source>
</evidence>
<accession>L8WHE3</accession>
<dbReference type="Proteomes" id="UP000011668">
    <property type="component" value="Unassembled WGS sequence"/>
</dbReference>
<dbReference type="EMBL" id="AFRT01002695">
    <property type="protein sequence ID" value="ELU37345.1"/>
    <property type="molecule type" value="Genomic_DNA"/>
</dbReference>
<dbReference type="HOGENOM" id="CLU_2723954_0_0_1"/>